<evidence type="ECO:0000313" key="1">
    <source>
        <dbReference type="EMBL" id="KAF6438063.1"/>
    </source>
</evidence>
<dbReference type="InParanoid" id="A0A7J8ERR7"/>
<reference evidence="1 2" key="1">
    <citation type="journal article" date="2020" name="Nature">
        <title>Six reference-quality genomes reveal evolution of bat adaptations.</title>
        <authorList>
            <person name="Jebb D."/>
            <person name="Huang Z."/>
            <person name="Pippel M."/>
            <person name="Hughes G.M."/>
            <person name="Lavrichenko K."/>
            <person name="Devanna P."/>
            <person name="Winkler S."/>
            <person name="Jermiin L.S."/>
            <person name="Skirmuntt E.C."/>
            <person name="Katzourakis A."/>
            <person name="Burkitt-Gray L."/>
            <person name="Ray D.A."/>
            <person name="Sullivan K.A.M."/>
            <person name="Roscito J.G."/>
            <person name="Kirilenko B.M."/>
            <person name="Davalos L.M."/>
            <person name="Corthals A.P."/>
            <person name="Power M.L."/>
            <person name="Jones G."/>
            <person name="Ransome R.D."/>
            <person name="Dechmann D.K.N."/>
            <person name="Locatelli A.G."/>
            <person name="Puechmaille S.J."/>
            <person name="Fedrigo O."/>
            <person name="Jarvis E.D."/>
            <person name="Hiller M."/>
            <person name="Vernes S.C."/>
            <person name="Myers E.W."/>
            <person name="Teeling E.C."/>
        </authorList>
    </citation>
    <scope>NUCLEOTIDE SEQUENCE [LARGE SCALE GENOMIC DNA]</scope>
    <source>
        <strain evidence="1">MMolMol1</strain>
        <tissue evidence="1">Muscle</tissue>
    </source>
</reference>
<organism evidence="1 2">
    <name type="scientific">Molossus molossus</name>
    <name type="common">Pallas' mastiff bat</name>
    <name type="synonym">Vespertilio molossus</name>
    <dbReference type="NCBI Taxonomy" id="27622"/>
    <lineage>
        <taxon>Eukaryota</taxon>
        <taxon>Metazoa</taxon>
        <taxon>Chordata</taxon>
        <taxon>Craniata</taxon>
        <taxon>Vertebrata</taxon>
        <taxon>Euteleostomi</taxon>
        <taxon>Mammalia</taxon>
        <taxon>Eutheria</taxon>
        <taxon>Laurasiatheria</taxon>
        <taxon>Chiroptera</taxon>
        <taxon>Yangochiroptera</taxon>
        <taxon>Molossidae</taxon>
        <taxon>Molossus</taxon>
    </lineage>
</organism>
<accession>A0A7J8ERR7</accession>
<dbReference type="Proteomes" id="UP000550707">
    <property type="component" value="Unassembled WGS sequence"/>
</dbReference>
<dbReference type="EMBL" id="JACASF010000013">
    <property type="protein sequence ID" value="KAF6438063.1"/>
    <property type="molecule type" value="Genomic_DNA"/>
</dbReference>
<gene>
    <name evidence="1" type="ORF">HJG59_008753</name>
</gene>
<keyword evidence="2" id="KW-1185">Reference proteome</keyword>
<proteinExistence type="predicted"/>
<evidence type="ECO:0000313" key="2">
    <source>
        <dbReference type="Proteomes" id="UP000550707"/>
    </source>
</evidence>
<protein>
    <submittedName>
        <fullName evidence="1">Uncharacterized protein</fullName>
    </submittedName>
</protein>
<comment type="caution">
    <text evidence="1">The sequence shown here is derived from an EMBL/GenBank/DDBJ whole genome shotgun (WGS) entry which is preliminary data.</text>
</comment>
<sequence>MKSFSYSCFSFLHIDRLFPWPPRGLNPSNSLLPSLLSGLAPPKQRRPMRLLSAGESCRANYHLLLRAWLPLAITSPTRCSFPRGFVISHAEPFPQEGCFLVLEEGTAIGSVGTLDLSSEEPLWKSQEWGKRQVGQDTTYFHRLFFFQV</sequence>
<dbReference type="AlphaFoldDB" id="A0A7J8ERR7"/>
<name>A0A7J8ERR7_MOLMO</name>